<accession>A0A7S0NEY1</accession>
<dbReference type="InterPro" id="IPR013087">
    <property type="entry name" value="Znf_C2H2_type"/>
</dbReference>
<feature type="region of interest" description="Disordered" evidence="2">
    <location>
        <begin position="161"/>
        <end position="195"/>
    </location>
</feature>
<name>A0A7S0NEY1_9EUKA</name>
<evidence type="ECO:0000256" key="1">
    <source>
        <dbReference type="PROSITE-ProRule" id="PRU00042"/>
    </source>
</evidence>
<keyword evidence="1" id="KW-0863">Zinc-finger</keyword>
<feature type="region of interest" description="Disordered" evidence="2">
    <location>
        <begin position="77"/>
        <end position="97"/>
    </location>
</feature>
<keyword evidence="1" id="KW-0479">Metal-binding</keyword>
<feature type="region of interest" description="Disordered" evidence="2">
    <location>
        <begin position="215"/>
        <end position="250"/>
    </location>
</feature>
<gene>
    <name evidence="4" type="ORF">PANT1444_LOCUS20085</name>
</gene>
<dbReference type="EMBL" id="HBEP01035413">
    <property type="protein sequence ID" value="CAD8509788.1"/>
    <property type="molecule type" value="Transcribed_RNA"/>
</dbReference>
<evidence type="ECO:0000313" key="4">
    <source>
        <dbReference type="EMBL" id="CAD8509788.1"/>
    </source>
</evidence>
<keyword evidence="1" id="KW-0862">Zinc</keyword>
<dbReference type="GO" id="GO:0008270">
    <property type="term" value="F:zinc ion binding"/>
    <property type="evidence" value="ECO:0007669"/>
    <property type="project" value="UniProtKB-KW"/>
</dbReference>
<sequence>MKRPSLKIAAPTGARYKCSFANCEKRYVSTDGVRKHARKRHTEWLAAVDEHSGLRDKTFESKPSTYCIMEYDDEEMDGSEGGASWRSESVPSDNESYHPNEAVCAPCAPVVAREVARAPPIGEPTRLASIAMEMNAEALMPTSLPSVPDFLRMINQIPVSLPPPAISSDDEPNTPPNTPPRSDPAYSTPWTKGLSGPGAGPPIMPFFLDEVPSKPTAAAGWDRRPERAPAAVSDVAAAERGDPGAADPEDATLLNIAETDAFVSMLLAF</sequence>
<organism evidence="4">
    <name type="scientific">Phaeocystis antarctica</name>
    <dbReference type="NCBI Taxonomy" id="33657"/>
    <lineage>
        <taxon>Eukaryota</taxon>
        <taxon>Haptista</taxon>
        <taxon>Haptophyta</taxon>
        <taxon>Prymnesiophyceae</taxon>
        <taxon>Phaeocystales</taxon>
        <taxon>Phaeocystaceae</taxon>
        <taxon>Phaeocystis</taxon>
    </lineage>
</organism>
<feature type="domain" description="C2H2-type" evidence="3">
    <location>
        <begin position="16"/>
        <end position="42"/>
    </location>
</feature>
<evidence type="ECO:0000256" key="2">
    <source>
        <dbReference type="SAM" id="MobiDB-lite"/>
    </source>
</evidence>
<dbReference type="PROSITE" id="PS00028">
    <property type="entry name" value="ZINC_FINGER_C2H2_1"/>
    <property type="match status" value="1"/>
</dbReference>
<protein>
    <recommendedName>
        <fullName evidence="3">C2H2-type domain-containing protein</fullName>
    </recommendedName>
</protein>
<proteinExistence type="predicted"/>
<reference evidence="4" key="1">
    <citation type="submission" date="2021-01" db="EMBL/GenBank/DDBJ databases">
        <authorList>
            <person name="Corre E."/>
            <person name="Pelletier E."/>
            <person name="Niang G."/>
            <person name="Scheremetjew M."/>
            <person name="Finn R."/>
            <person name="Kale V."/>
            <person name="Holt S."/>
            <person name="Cochrane G."/>
            <person name="Meng A."/>
            <person name="Brown T."/>
            <person name="Cohen L."/>
        </authorList>
    </citation>
    <scope>NUCLEOTIDE SEQUENCE</scope>
    <source>
        <strain evidence="4">CCMP1374</strain>
    </source>
</reference>
<feature type="compositionally biased region" description="Pro residues" evidence="2">
    <location>
        <begin position="173"/>
        <end position="182"/>
    </location>
</feature>
<dbReference type="PROSITE" id="PS50157">
    <property type="entry name" value="ZINC_FINGER_C2H2_2"/>
    <property type="match status" value="1"/>
</dbReference>
<dbReference type="AlphaFoldDB" id="A0A7S0NEY1"/>
<evidence type="ECO:0000259" key="3">
    <source>
        <dbReference type="PROSITE" id="PS50157"/>
    </source>
</evidence>